<proteinExistence type="predicted"/>
<reference evidence="2" key="1">
    <citation type="journal article" date="2024" name="J Bioinform Genom">
        <title>Complete genome sequence of the type strain bacterium Sphaerochaeta associata GLS2t (VKM B-2742)t.</title>
        <authorList>
            <person name="Troshina O.Y."/>
            <person name="Tepeeva A.N."/>
            <person name="Arzamasceva V.O."/>
            <person name="Whitman W.B."/>
            <person name="Varghese N."/>
            <person name="Shapiro N."/>
            <person name="Woyke T."/>
            <person name="Kripides N.C."/>
            <person name="Vasilenko O.V."/>
        </authorList>
    </citation>
    <scope>NUCLEOTIDE SEQUENCE [LARGE SCALE GENOMIC DNA]</scope>
    <source>
        <strain evidence="2">GLS2T</strain>
    </source>
</reference>
<protein>
    <submittedName>
        <fullName evidence="1">Uncharacterized protein</fullName>
    </submittedName>
</protein>
<evidence type="ECO:0000313" key="2">
    <source>
        <dbReference type="Proteomes" id="UP000829708"/>
    </source>
</evidence>
<dbReference type="Proteomes" id="UP000829708">
    <property type="component" value="Chromosome"/>
</dbReference>
<name>A0ABY4DK20_9SPIR</name>
<sequence>MGNLRNKVVLLFLVFLVGFGGILQAGEALITTDQVTGYGIADYEFSVKGKTTKFALRNAIVPSEGDVVYPTKEAFIGALDAKRQTLVNKQLFLNVEYDYTFTSFIDGIAYYSVTYFVEDSNTLLVLPYPKFDNDKTGFLFGLKAKDTNLLGTFGELNATVYTSQNDGTLQSWDNREDHLELDISKFTLFDTSISLNFVYERRKTTNPLGIYDYDLDWTGIKFLGTTLNIETEGKYDPTLPAQVFNYDVNWTGLKLLGTSISLATWADLKPATDLSNPDPTLYGFSFSYGPFDQNEGRYTLSSLVQWESNITNFTTETTLAQHDLKFFTRPLSFNLRVETNQKTTSETVDNVLLSSTLGTTFRLPLGLTWGTSVTGAVNFVQNQNPLQRYFEYVNTLGNGGRINYLSSLHKFRRGLVFSFKHVYRDYPQAEYSHLDYWYMESSTTWFPFIAWRFNPSIRLTGFYAEGIKYRFLPSDEDLNVADYFRGYLSRSSKISEVNTQLSYGGVVNLNMTVDFIDFGFAKSYANPFLDIGVFSNPSEPDGRTVLASAGMEGWGVLKRFPSHPMRVALGFNLFDVYEAMQGRMEPMDVEWELSVSFELYF</sequence>
<organism evidence="1 2">
    <name type="scientific">Sphaerochaeta associata</name>
    <dbReference type="NCBI Taxonomy" id="1129264"/>
    <lineage>
        <taxon>Bacteria</taxon>
        <taxon>Pseudomonadati</taxon>
        <taxon>Spirochaetota</taxon>
        <taxon>Spirochaetia</taxon>
        <taxon>Spirochaetales</taxon>
        <taxon>Sphaerochaetaceae</taxon>
        <taxon>Sphaerochaeta</taxon>
    </lineage>
</organism>
<evidence type="ECO:0000313" key="1">
    <source>
        <dbReference type="EMBL" id="UOM52176.1"/>
    </source>
</evidence>
<accession>A0ABY4DK20</accession>
<keyword evidence="2" id="KW-1185">Reference proteome</keyword>
<gene>
    <name evidence="1" type="ORF">MUG09_05225</name>
</gene>
<dbReference type="RefSeq" id="WP_244774157.1">
    <property type="nucleotide sequence ID" value="NZ_CP094929.1"/>
</dbReference>
<dbReference type="EMBL" id="CP094929">
    <property type="protein sequence ID" value="UOM52176.1"/>
    <property type="molecule type" value="Genomic_DNA"/>
</dbReference>